<evidence type="ECO:0000313" key="2">
    <source>
        <dbReference type="EnsemblMetazoa" id="CJA15578.1"/>
    </source>
</evidence>
<dbReference type="PANTHER" id="PTHR37975:SF3">
    <property type="entry name" value="FLYWCH TRANSCRIPTION FACTOR 3"/>
    <property type="match status" value="1"/>
</dbReference>
<dbReference type="GO" id="GO:0005634">
    <property type="term" value="C:nucleus"/>
    <property type="evidence" value="ECO:0007669"/>
    <property type="project" value="TreeGrafter"/>
</dbReference>
<keyword evidence="3" id="KW-1185">Reference proteome</keyword>
<dbReference type="AlphaFoldDB" id="A0A8R1DZI4"/>
<feature type="compositionally biased region" description="Low complexity" evidence="1">
    <location>
        <begin position="80"/>
        <end position="100"/>
    </location>
</feature>
<feature type="region of interest" description="Disordered" evidence="1">
    <location>
        <begin position="1"/>
        <end position="43"/>
    </location>
</feature>
<dbReference type="GO" id="GO:0045892">
    <property type="term" value="P:negative regulation of DNA-templated transcription"/>
    <property type="evidence" value="ECO:0007669"/>
    <property type="project" value="TreeGrafter"/>
</dbReference>
<evidence type="ECO:0000313" key="3">
    <source>
        <dbReference type="Proteomes" id="UP000005237"/>
    </source>
</evidence>
<dbReference type="GO" id="GO:0043565">
    <property type="term" value="F:sequence-specific DNA binding"/>
    <property type="evidence" value="ECO:0007669"/>
    <property type="project" value="TreeGrafter"/>
</dbReference>
<dbReference type="InterPro" id="IPR052887">
    <property type="entry name" value="FLYWCH-type_ZF"/>
</dbReference>
<evidence type="ECO:0000256" key="1">
    <source>
        <dbReference type="SAM" id="MobiDB-lite"/>
    </source>
</evidence>
<reference evidence="2" key="2">
    <citation type="submission" date="2022-06" db="UniProtKB">
        <authorList>
            <consortium name="EnsemblMetazoa"/>
        </authorList>
    </citation>
    <scope>IDENTIFICATION</scope>
    <source>
        <strain evidence="2">DF5081</strain>
    </source>
</reference>
<sequence length="293" mass="34266">MSSDRSRYEEEEPSTSSEEFRRARSRHDRDMQRGSDHYPTVTPWFEVFENMNVFQNPRRSAPQNTPPRTPTRTPSRRVTDSSPFRLRQQQQGRLTGLCQLFPLDPPSPTESEERTPPVSPNRTPTPPRSPPPPMKEHFPIPPPNSPIQGIPYHAEQLAMDYIEMGFGWAHSWIDHVKPLKSNDEDRISLPRIFTRVPRKTLIMLVAHKNVDETLFHKVEIPYKTEKKMRKALSKLFKVRMPFHRLRLSISEQTELPLCQAAIDRFESVEYFRLDTTYPNHWVIYHIVNASSSS</sequence>
<organism evidence="2 3">
    <name type="scientific">Caenorhabditis japonica</name>
    <dbReference type="NCBI Taxonomy" id="281687"/>
    <lineage>
        <taxon>Eukaryota</taxon>
        <taxon>Metazoa</taxon>
        <taxon>Ecdysozoa</taxon>
        <taxon>Nematoda</taxon>
        <taxon>Chromadorea</taxon>
        <taxon>Rhabditida</taxon>
        <taxon>Rhabditina</taxon>
        <taxon>Rhabditomorpha</taxon>
        <taxon>Rhabditoidea</taxon>
        <taxon>Rhabditidae</taxon>
        <taxon>Peloderinae</taxon>
        <taxon>Caenorhabditis</taxon>
    </lineage>
</organism>
<protein>
    <submittedName>
        <fullName evidence="2">Uncharacterized protein</fullName>
    </submittedName>
</protein>
<dbReference type="GO" id="GO:0003700">
    <property type="term" value="F:DNA-binding transcription factor activity"/>
    <property type="evidence" value="ECO:0007669"/>
    <property type="project" value="TreeGrafter"/>
</dbReference>
<reference evidence="3" key="1">
    <citation type="submission" date="2010-08" db="EMBL/GenBank/DDBJ databases">
        <authorList>
            <consortium name="Caenorhabditis japonica Sequencing Consortium"/>
            <person name="Wilson R.K."/>
        </authorList>
    </citation>
    <scope>NUCLEOTIDE SEQUENCE [LARGE SCALE GENOMIC DNA]</scope>
    <source>
        <strain evidence="3">DF5081</strain>
    </source>
</reference>
<proteinExistence type="predicted"/>
<feature type="region of interest" description="Disordered" evidence="1">
    <location>
        <begin position="56"/>
        <end position="138"/>
    </location>
</feature>
<dbReference type="PANTHER" id="PTHR37975">
    <property type="entry name" value="FLYWCH ZINC FINGER TRANSCRIPTION FACTOR HOMOLOG"/>
    <property type="match status" value="1"/>
</dbReference>
<name>A0A8R1DZI4_CAEJA</name>
<dbReference type="Proteomes" id="UP000005237">
    <property type="component" value="Unassembled WGS sequence"/>
</dbReference>
<feature type="compositionally biased region" description="Pro residues" evidence="1">
    <location>
        <begin position="117"/>
        <end position="138"/>
    </location>
</feature>
<feature type="compositionally biased region" description="Basic and acidic residues" evidence="1">
    <location>
        <begin position="18"/>
        <end position="36"/>
    </location>
</feature>
<accession>A0A8R1DZI4</accession>
<dbReference type="EnsemblMetazoa" id="CJA15578.1">
    <property type="protein sequence ID" value="CJA15578.1"/>
    <property type="gene ID" value="WBGene00134782"/>
</dbReference>